<evidence type="ECO:0000313" key="3">
    <source>
        <dbReference type="EMBL" id="EHO14905.1"/>
    </source>
</evidence>
<feature type="chain" id="PRO_5043887056" description="BIG2 domain-containing protein" evidence="1">
    <location>
        <begin position="22"/>
        <end position="473"/>
    </location>
</feature>
<sequence length="473" mass="52032">MKLKSILFVACSLFLFNCSSSDDNGGTPTKPSKIEFKTKEKQLLVNESFNLLDELILENTDTKTIQWTGYNDKIVNLSGTTIKATAKGETTLTASVKNSDKKATLKLIVADVKVVFKQEKVEVHRGNTIDLNELLTLENVAKDELTWTLDNNDFAKIKDGVVTGFAKGEVNITAAATNKQVKATIKVVVKPAEISDLQIVGLDGVLILNKKEQLKAVAYPQDAELTGLIWSSSNEKIVKISSTGLAEPLALGSGVLISVKSPNGKEQIIEVEVIESDITDIAMLPKEYDIIYGTTFELEVLTIPNRIEEGMLVFTSSNPSIATVDEKGVVTTFANKKGTVTITASSKKDPSINSSSKLNVIAPFDKITVSTTVRGLNYVDGAAHGHATLEIKDNSINAGFVYDNPNWFQITRVRVFSKDGKVIFENNDIEDTRYGASRKYGFKLEGVYDPYIEYDLKFKDYKESKKETLVLKK</sequence>
<accession>A0AAV3F6N6</accession>
<organism evidence="3 4">
    <name type="scientific">Myroides odoratimimus CIP 101113</name>
    <dbReference type="NCBI Taxonomy" id="883154"/>
    <lineage>
        <taxon>Bacteria</taxon>
        <taxon>Pseudomonadati</taxon>
        <taxon>Bacteroidota</taxon>
        <taxon>Flavobacteriia</taxon>
        <taxon>Flavobacteriales</taxon>
        <taxon>Flavobacteriaceae</taxon>
        <taxon>Myroides</taxon>
    </lineage>
</organism>
<feature type="domain" description="BIG2" evidence="2">
    <location>
        <begin position="110"/>
        <end position="186"/>
    </location>
</feature>
<proteinExistence type="predicted"/>
<dbReference type="EMBL" id="AGEE01000004">
    <property type="protein sequence ID" value="EHO14905.1"/>
    <property type="molecule type" value="Genomic_DNA"/>
</dbReference>
<gene>
    <name evidence="3" type="ORF">HMPREF9715_00461</name>
</gene>
<evidence type="ECO:0000256" key="1">
    <source>
        <dbReference type="SAM" id="SignalP"/>
    </source>
</evidence>
<feature type="domain" description="BIG2" evidence="2">
    <location>
        <begin position="193"/>
        <end position="271"/>
    </location>
</feature>
<evidence type="ECO:0000313" key="4">
    <source>
        <dbReference type="Proteomes" id="UP000004834"/>
    </source>
</evidence>
<feature type="domain" description="BIG2" evidence="2">
    <location>
        <begin position="30"/>
        <end position="106"/>
    </location>
</feature>
<dbReference type="Gene3D" id="2.60.40.1080">
    <property type="match status" value="4"/>
</dbReference>
<dbReference type="SUPFAM" id="SSF49373">
    <property type="entry name" value="Invasin/intimin cell-adhesion fragments"/>
    <property type="match status" value="4"/>
</dbReference>
<evidence type="ECO:0000259" key="2">
    <source>
        <dbReference type="SMART" id="SM00635"/>
    </source>
</evidence>
<dbReference type="AlphaFoldDB" id="A0AAV3F6N6"/>
<name>A0AAV3F6N6_9FLAO</name>
<dbReference type="RefSeq" id="WP_006262675.1">
    <property type="nucleotide sequence ID" value="NZ_JH590837.1"/>
</dbReference>
<keyword evidence="1" id="KW-0732">Signal</keyword>
<feature type="domain" description="BIG2" evidence="2">
    <location>
        <begin position="277"/>
        <end position="356"/>
    </location>
</feature>
<dbReference type="InterPro" id="IPR008964">
    <property type="entry name" value="Invasin/intimin_cell_adhesion"/>
</dbReference>
<reference evidence="3 4" key="1">
    <citation type="submission" date="2011-11" db="EMBL/GenBank/DDBJ databases">
        <title>The Genome Sequence of Myroides odoratimimus CIP 101113.</title>
        <authorList>
            <person name="Earl A."/>
            <person name="Ward D."/>
            <person name="Feldgarden M."/>
            <person name="Gevers D."/>
            <person name="Huys G."/>
            <person name="Young S.K."/>
            <person name="Zeng Q."/>
            <person name="Gargeya S."/>
            <person name="Fitzgerald M."/>
            <person name="Haas B."/>
            <person name="Abouelleil A."/>
            <person name="Alvarado L."/>
            <person name="Arachchi H.M."/>
            <person name="Berlin A."/>
            <person name="Brown A."/>
            <person name="Chapman S.B."/>
            <person name="Chen Z."/>
            <person name="Dunbar C."/>
            <person name="Freedman E."/>
            <person name="Gearin G."/>
            <person name="Goldberg J."/>
            <person name="Griggs A."/>
            <person name="Gujja S."/>
            <person name="Heiman D."/>
            <person name="Howarth C."/>
            <person name="Larson L."/>
            <person name="Lui A."/>
            <person name="MacDonald P.J.P."/>
            <person name="Montmayeur A."/>
            <person name="Murphy C."/>
            <person name="Neiman D."/>
            <person name="Pearson M."/>
            <person name="Priest M."/>
            <person name="Roberts A."/>
            <person name="Saif S."/>
            <person name="Shea T."/>
            <person name="Shenoy N."/>
            <person name="Sisk P."/>
            <person name="Stolte C."/>
            <person name="Sykes S."/>
            <person name="Wortman J."/>
            <person name="Nusbaum C."/>
            <person name="Birren B."/>
        </authorList>
    </citation>
    <scope>NUCLEOTIDE SEQUENCE [LARGE SCALE GENOMIC DNA]</scope>
    <source>
        <strain evidence="3 4">CIP 101113</strain>
    </source>
</reference>
<feature type="signal peptide" evidence="1">
    <location>
        <begin position="1"/>
        <end position="21"/>
    </location>
</feature>
<dbReference type="SMART" id="SM00635">
    <property type="entry name" value="BID_2"/>
    <property type="match status" value="4"/>
</dbReference>
<dbReference type="Proteomes" id="UP000004834">
    <property type="component" value="Unassembled WGS sequence"/>
</dbReference>
<dbReference type="Pfam" id="PF02368">
    <property type="entry name" value="Big_2"/>
    <property type="match status" value="2"/>
</dbReference>
<dbReference type="InterPro" id="IPR003343">
    <property type="entry name" value="Big_2"/>
</dbReference>
<protein>
    <recommendedName>
        <fullName evidence="2">BIG2 domain-containing protein</fullName>
    </recommendedName>
</protein>
<comment type="caution">
    <text evidence="3">The sequence shown here is derived from an EMBL/GenBank/DDBJ whole genome shotgun (WGS) entry which is preliminary data.</text>
</comment>